<keyword evidence="1" id="KW-0732">Signal</keyword>
<dbReference type="AlphaFoldDB" id="A0A9W7E753"/>
<evidence type="ECO:0000313" key="2">
    <source>
        <dbReference type="EMBL" id="GMH67565.1"/>
    </source>
</evidence>
<protein>
    <recommendedName>
        <fullName evidence="4">Galactose oxidase</fullName>
    </recommendedName>
</protein>
<evidence type="ECO:0000256" key="1">
    <source>
        <dbReference type="SAM" id="SignalP"/>
    </source>
</evidence>
<evidence type="ECO:0000313" key="3">
    <source>
        <dbReference type="Proteomes" id="UP001162640"/>
    </source>
</evidence>
<comment type="caution">
    <text evidence="2">The sequence shown here is derived from an EMBL/GenBank/DDBJ whole genome shotgun (WGS) entry which is preliminary data.</text>
</comment>
<organism evidence="2 3">
    <name type="scientific">Triparma laevis f. inornata</name>
    <dbReference type="NCBI Taxonomy" id="1714386"/>
    <lineage>
        <taxon>Eukaryota</taxon>
        <taxon>Sar</taxon>
        <taxon>Stramenopiles</taxon>
        <taxon>Ochrophyta</taxon>
        <taxon>Bolidophyceae</taxon>
        <taxon>Parmales</taxon>
        <taxon>Triparmaceae</taxon>
        <taxon>Triparma</taxon>
    </lineage>
</organism>
<dbReference type="SUPFAM" id="SSF117281">
    <property type="entry name" value="Kelch motif"/>
    <property type="match status" value="1"/>
</dbReference>
<reference evidence="3" key="1">
    <citation type="journal article" date="2023" name="Commun. Biol.">
        <title>Genome analysis of Parmales, the sister group of diatoms, reveals the evolutionary specialization of diatoms from phago-mixotrophs to photoautotrophs.</title>
        <authorList>
            <person name="Ban H."/>
            <person name="Sato S."/>
            <person name="Yoshikawa S."/>
            <person name="Yamada K."/>
            <person name="Nakamura Y."/>
            <person name="Ichinomiya M."/>
            <person name="Sato N."/>
            <person name="Blanc-Mathieu R."/>
            <person name="Endo H."/>
            <person name="Kuwata A."/>
            <person name="Ogata H."/>
        </authorList>
    </citation>
    <scope>NUCLEOTIDE SEQUENCE [LARGE SCALE GENOMIC DNA]</scope>
</reference>
<dbReference type="Gene3D" id="2.120.10.80">
    <property type="entry name" value="Kelch-type beta propeller"/>
    <property type="match status" value="1"/>
</dbReference>
<dbReference type="CDD" id="cd15482">
    <property type="entry name" value="Sialidase_non-viral"/>
    <property type="match status" value="1"/>
</dbReference>
<dbReference type="EMBL" id="BLQM01000132">
    <property type="protein sequence ID" value="GMH67565.1"/>
    <property type="molecule type" value="Genomic_DNA"/>
</dbReference>
<gene>
    <name evidence="2" type="ORF">TL16_g04711</name>
</gene>
<name>A0A9W7E753_9STRA</name>
<accession>A0A9W7E753</accession>
<evidence type="ECO:0008006" key="4">
    <source>
        <dbReference type="Google" id="ProtNLM"/>
    </source>
</evidence>
<feature type="signal peptide" evidence="1">
    <location>
        <begin position="1"/>
        <end position="20"/>
    </location>
</feature>
<proteinExistence type="predicted"/>
<dbReference type="Proteomes" id="UP001162640">
    <property type="component" value="Unassembled WGS sequence"/>
</dbReference>
<feature type="chain" id="PRO_5040829963" description="Galactose oxidase" evidence="1">
    <location>
        <begin position="21"/>
        <end position="344"/>
    </location>
</feature>
<dbReference type="InterPro" id="IPR015915">
    <property type="entry name" value="Kelch-typ_b-propeller"/>
</dbReference>
<sequence>MFKLLNLTFLLGLAFYETNAQIMNASSSVTEWQQVSDGPWSKREGLMGVAQNGYLFMSGGRTNHGVGFSDEVWRSSDSGATWTLANSKTFPSRAYHVHLLVDDCQYIMGGQTFFSFYNDVWESCDGKGEVWTEVNKAADWDARAGLAATVTSAGDIVIAGGCYNKNGNPARRSFYGDVWFSSDKGKTWSLKTKTAEWIARSGPRLIEDSSGNLVIIAGEIGFTPETQLVDIWKSADLGVSWELLTDSPGFSERSGHGVVVTGEGDILVIGGWPHLHDLWLSKDQGATFNQVSNDVWNCGEDSCGKFDFWPILSEDGLNLYTIGGSAAYSTFGSLWQDTWVASLE</sequence>